<sequence length="182" mass="18571">MDNVTPPPSPPATGGEGENQGGASVCDRLRDRCLQDLQTSGCSCRGDSSGGGNDGSGGSGENAGGNDGNGESGDGDDGSGNDGGVRASGGNPDNKFVGGPPLAGYNGKKVDSAAECLRACTDYPEAKCKRAVWSNQEKPACSLYGWGNFNGDTPCNPKTSWATNRDRSHALQEGCPQERQPK</sequence>
<feature type="region of interest" description="Disordered" evidence="1">
    <location>
        <begin position="39"/>
        <end position="108"/>
    </location>
</feature>
<reference evidence="2" key="2">
    <citation type="journal article" date="2023" name="IMA Fungus">
        <title>Comparative genomic study of the Penicillium genus elucidates a diverse pangenome and 15 lateral gene transfer events.</title>
        <authorList>
            <person name="Petersen C."/>
            <person name="Sorensen T."/>
            <person name="Nielsen M.R."/>
            <person name="Sondergaard T.E."/>
            <person name="Sorensen J.L."/>
            <person name="Fitzpatrick D.A."/>
            <person name="Frisvad J.C."/>
            <person name="Nielsen K.L."/>
        </authorList>
    </citation>
    <scope>NUCLEOTIDE SEQUENCE</scope>
    <source>
        <strain evidence="2">IBT 29864</strain>
    </source>
</reference>
<protein>
    <recommendedName>
        <fullName evidence="4">Apple domain-containing protein</fullName>
    </recommendedName>
</protein>
<comment type="caution">
    <text evidence="2">The sequence shown here is derived from an EMBL/GenBank/DDBJ whole genome shotgun (WGS) entry which is preliminary data.</text>
</comment>
<dbReference type="AlphaFoldDB" id="A0A9W9S2I9"/>
<dbReference type="Proteomes" id="UP001147782">
    <property type="component" value="Unassembled WGS sequence"/>
</dbReference>
<feature type="compositionally biased region" description="Gly residues" evidence="1">
    <location>
        <begin position="48"/>
        <end position="72"/>
    </location>
</feature>
<feature type="compositionally biased region" description="Pro residues" evidence="1">
    <location>
        <begin position="1"/>
        <end position="11"/>
    </location>
</feature>
<gene>
    <name evidence="2" type="ORF">N7496_005946</name>
</gene>
<evidence type="ECO:0000313" key="3">
    <source>
        <dbReference type="Proteomes" id="UP001147782"/>
    </source>
</evidence>
<organism evidence="2 3">
    <name type="scientific">Penicillium cataractarum</name>
    <dbReference type="NCBI Taxonomy" id="2100454"/>
    <lineage>
        <taxon>Eukaryota</taxon>
        <taxon>Fungi</taxon>
        <taxon>Dikarya</taxon>
        <taxon>Ascomycota</taxon>
        <taxon>Pezizomycotina</taxon>
        <taxon>Eurotiomycetes</taxon>
        <taxon>Eurotiomycetidae</taxon>
        <taxon>Eurotiales</taxon>
        <taxon>Aspergillaceae</taxon>
        <taxon>Penicillium</taxon>
    </lineage>
</organism>
<dbReference type="OrthoDB" id="4492872at2759"/>
<proteinExistence type="predicted"/>
<reference evidence="2" key="1">
    <citation type="submission" date="2022-11" db="EMBL/GenBank/DDBJ databases">
        <authorList>
            <person name="Petersen C."/>
        </authorList>
    </citation>
    <scope>NUCLEOTIDE SEQUENCE</scope>
    <source>
        <strain evidence="2">IBT 29864</strain>
    </source>
</reference>
<name>A0A9W9S2I9_9EURO</name>
<dbReference type="EMBL" id="JAPZBS010000005">
    <property type="protein sequence ID" value="KAJ5369854.1"/>
    <property type="molecule type" value="Genomic_DNA"/>
</dbReference>
<dbReference type="RefSeq" id="XP_056554288.1">
    <property type="nucleotide sequence ID" value="XM_056698875.1"/>
</dbReference>
<evidence type="ECO:0008006" key="4">
    <source>
        <dbReference type="Google" id="ProtNLM"/>
    </source>
</evidence>
<dbReference type="GeneID" id="81438054"/>
<evidence type="ECO:0000256" key="1">
    <source>
        <dbReference type="SAM" id="MobiDB-lite"/>
    </source>
</evidence>
<accession>A0A9W9S2I9</accession>
<feature type="region of interest" description="Disordered" evidence="1">
    <location>
        <begin position="159"/>
        <end position="182"/>
    </location>
</feature>
<feature type="region of interest" description="Disordered" evidence="1">
    <location>
        <begin position="1"/>
        <end position="24"/>
    </location>
</feature>
<keyword evidence="3" id="KW-1185">Reference proteome</keyword>
<evidence type="ECO:0000313" key="2">
    <source>
        <dbReference type="EMBL" id="KAJ5369854.1"/>
    </source>
</evidence>